<reference evidence="3 4" key="1">
    <citation type="submission" date="2018-04" db="EMBL/GenBank/DDBJ databases">
        <title>Pseudomonas sp. nov., isolated from mangrove soil.</title>
        <authorList>
            <person name="Chen C."/>
        </authorList>
    </citation>
    <scope>NUCLEOTIDE SEQUENCE [LARGE SCALE GENOMIC DNA]</scope>
    <source>
        <strain evidence="3 4">JCM 14246</strain>
    </source>
</reference>
<dbReference type="InterPro" id="IPR009004">
    <property type="entry name" value="Transposase_Mu_C"/>
</dbReference>
<evidence type="ECO:0000256" key="1">
    <source>
        <dbReference type="SAM" id="MobiDB-lite"/>
    </source>
</evidence>
<dbReference type="SUPFAM" id="SSF50610">
    <property type="entry name" value="mu transposase, C-terminal domain"/>
    <property type="match status" value="1"/>
</dbReference>
<dbReference type="SUPFAM" id="SSF53098">
    <property type="entry name" value="Ribonuclease H-like"/>
    <property type="match status" value="1"/>
</dbReference>
<accession>A0A2T5PQE3</accession>
<dbReference type="GO" id="GO:0003676">
    <property type="term" value="F:nucleic acid binding"/>
    <property type="evidence" value="ECO:0007669"/>
    <property type="project" value="InterPro"/>
</dbReference>
<name>A0A2T5PQE3_ECTOL</name>
<feature type="region of interest" description="Disordered" evidence="1">
    <location>
        <begin position="597"/>
        <end position="620"/>
    </location>
</feature>
<organism evidence="3 4">
    <name type="scientific">Ectopseudomonas oleovorans</name>
    <name type="common">Pseudomonas oleovorans</name>
    <dbReference type="NCBI Taxonomy" id="301"/>
    <lineage>
        <taxon>Bacteria</taxon>
        <taxon>Pseudomonadati</taxon>
        <taxon>Pseudomonadota</taxon>
        <taxon>Gammaproteobacteria</taxon>
        <taxon>Pseudomonadales</taxon>
        <taxon>Pseudomonadaceae</taxon>
        <taxon>Ectopseudomonas</taxon>
    </lineage>
</organism>
<dbReference type="Proteomes" id="UP000244052">
    <property type="component" value="Unassembled WGS sequence"/>
</dbReference>
<dbReference type="GO" id="GO:0015074">
    <property type="term" value="P:DNA integration"/>
    <property type="evidence" value="ECO:0007669"/>
    <property type="project" value="InterPro"/>
</dbReference>
<dbReference type="AlphaFoldDB" id="A0A2T5PQE3"/>
<dbReference type="InterPro" id="IPR001584">
    <property type="entry name" value="Integrase_cat-core"/>
</dbReference>
<evidence type="ECO:0000259" key="2">
    <source>
        <dbReference type="PROSITE" id="PS50994"/>
    </source>
</evidence>
<dbReference type="InterPro" id="IPR036397">
    <property type="entry name" value="RNaseH_sf"/>
</dbReference>
<dbReference type="InterPro" id="IPR015378">
    <property type="entry name" value="Transposase-like_Mu_C"/>
</dbReference>
<gene>
    <name evidence="3" type="ORF">DBO86_05850</name>
</gene>
<dbReference type="Gene3D" id="3.30.420.10">
    <property type="entry name" value="Ribonuclease H-like superfamily/Ribonuclease H"/>
    <property type="match status" value="1"/>
</dbReference>
<feature type="compositionally biased region" description="Basic and acidic residues" evidence="1">
    <location>
        <begin position="598"/>
        <end position="611"/>
    </location>
</feature>
<dbReference type="PROSITE" id="PS50994">
    <property type="entry name" value="INTEGRASE"/>
    <property type="match status" value="1"/>
</dbReference>
<dbReference type="Pfam" id="PF09299">
    <property type="entry name" value="Mu-transpos_C"/>
    <property type="match status" value="1"/>
</dbReference>
<feature type="domain" description="Integrase catalytic" evidence="2">
    <location>
        <begin position="228"/>
        <end position="432"/>
    </location>
</feature>
<sequence>MQGGNMGQILLREGLVVVARGHVATVNKCLPNLTIEVVLKKSSEKLVVDIDEIEHLPSRDEDNINLLQVESLSSESVVPLEELQAAQSQFDLIKRYLAKELNLTQALEQAGVSNGTFYRNIKFYDEEIGPASLLRMKRGNKKGSRRLIKDVDDVIKQAIKEAYIGKSATIAAVFRKAEELSIRLGLKPPSRSAISARLKDIPEKERHLRKHGHEATSQKYAARPGKKEIHLPLEWVQMDHTRVDLILVDQITRRPIGRPWLTVLIDLKTRVILGYYLSLYPPSSLSVACAVAHAALPKNQFLKRLGVSAGLHPYYGVPKLLHMDNASEFKTVKFQRACVLHKIGLKWRPIGAKHYGGHVERLIGTLMTDYVHFLPGTTHSNPVSRRGYDSEKNSALTFKEFCQWFAGQVAIYHGRKHKGLGRSPAAEWNSHFVDSENNVTHPPIISDPWTFRLDFMPEMSRKIHPQGVTLNGKWYWSPGLTPHIGKERVVIKYDPHSMATIWARLDGGYIPLYFSDVTTSDFAYEEHRALLKFRRKEGVTPDGALEDHALIDLIQKNEQIVKGAVTKTKRARKIIAAKFEHETSTWIADETISATAPDRSDEEIKKPDYSKKATPYSRRS</sequence>
<protein>
    <submittedName>
        <fullName evidence="3">Integrase</fullName>
    </submittedName>
</protein>
<evidence type="ECO:0000313" key="3">
    <source>
        <dbReference type="EMBL" id="PTU79960.1"/>
    </source>
</evidence>
<dbReference type="InterPro" id="IPR012337">
    <property type="entry name" value="RNaseH-like_sf"/>
</dbReference>
<proteinExistence type="predicted"/>
<keyword evidence="4" id="KW-1185">Reference proteome</keyword>
<evidence type="ECO:0000313" key="4">
    <source>
        <dbReference type="Proteomes" id="UP000244052"/>
    </source>
</evidence>
<comment type="caution">
    <text evidence="3">The sequence shown here is derived from an EMBL/GenBank/DDBJ whole genome shotgun (WGS) entry which is preliminary data.</text>
</comment>
<dbReference type="EMBL" id="QASO01000033">
    <property type="protein sequence ID" value="PTU79960.1"/>
    <property type="molecule type" value="Genomic_DNA"/>
</dbReference>